<evidence type="ECO:0000256" key="5">
    <source>
        <dbReference type="ARBA" id="ARBA00022989"/>
    </source>
</evidence>
<keyword evidence="4 7" id="KW-0812">Transmembrane</keyword>
<evidence type="ECO:0000256" key="4">
    <source>
        <dbReference type="ARBA" id="ARBA00022692"/>
    </source>
</evidence>
<feature type="transmembrane region" description="Helical" evidence="7">
    <location>
        <begin position="46"/>
        <end position="68"/>
    </location>
</feature>
<dbReference type="RefSeq" id="WP_310274150.1">
    <property type="nucleotide sequence ID" value="NZ_JAVDWR010000001.1"/>
</dbReference>
<feature type="transmembrane region" description="Helical" evidence="7">
    <location>
        <begin position="134"/>
        <end position="154"/>
    </location>
</feature>
<proteinExistence type="inferred from homology"/>
<dbReference type="EMBL" id="JAVDWR010000001">
    <property type="protein sequence ID" value="MDR7119542.1"/>
    <property type="molecule type" value="Genomic_DNA"/>
</dbReference>
<comment type="subcellular location">
    <subcellularLocation>
        <location evidence="1">Cell membrane</location>
        <topology evidence="1">Multi-pass membrane protein</topology>
    </subcellularLocation>
</comment>
<comment type="similarity">
    <text evidence="2">Belongs to the UPF0073 (Hly-III) family.</text>
</comment>
<evidence type="ECO:0000313" key="8">
    <source>
        <dbReference type="EMBL" id="MDR7119542.1"/>
    </source>
</evidence>
<dbReference type="InterPro" id="IPR005744">
    <property type="entry name" value="Hy-lIII"/>
</dbReference>
<keyword evidence="5 7" id="KW-1133">Transmembrane helix</keyword>
<dbReference type="Pfam" id="PF03006">
    <property type="entry name" value="HlyIII"/>
    <property type="match status" value="1"/>
</dbReference>
<feature type="transmembrane region" description="Helical" evidence="7">
    <location>
        <begin position="12"/>
        <end position="34"/>
    </location>
</feature>
<evidence type="ECO:0000256" key="3">
    <source>
        <dbReference type="ARBA" id="ARBA00022475"/>
    </source>
</evidence>
<gene>
    <name evidence="8" type="ORF">J2W69_000457</name>
</gene>
<organism evidence="8 9">
    <name type="scientific">Rheinheimera soli</name>
    <dbReference type="NCBI Taxonomy" id="443616"/>
    <lineage>
        <taxon>Bacteria</taxon>
        <taxon>Pseudomonadati</taxon>
        <taxon>Pseudomonadota</taxon>
        <taxon>Gammaproteobacteria</taxon>
        <taxon>Chromatiales</taxon>
        <taxon>Chromatiaceae</taxon>
        <taxon>Rheinheimera</taxon>
    </lineage>
</organism>
<evidence type="ECO:0000256" key="7">
    <source>
        <dbReference type="SAM" id="Phobius"/>
    </source>
</evidence>
<evidence type="ECO:0000256" key="2">
    <source>
        <dbReference type="ARBA" id="ARBA00008488"/>
    </source>
</evidence>
<name>A0ABU1VV04_9GAMM</name>
<feature type="transmembrane region" description="Helical" evidence="7">
    <location>
        <begin position="105"/>
        <end position="127"/>
    </location>
</feature>
<feature type="transmembrane region" description="Helical" evidence="7">
    <location>
        <begin position="160"/>
        <end position="180"/>
    </location>
</feature>
<dbReference type="PANTHER" id="PTHR20855">
    <property type="entry name" value="ADIPOR/PROGESTIN RECEPTOR-RELATED"/>
    <property type="match status" value="1"/>
</dbReference>
<evidence type="ECO:0000256" key="1">
    <source>
        <dbReference type="ARBA" id="ARBA00004651"/>
    </source>
</evidence>
<keyword evidence="6 7" id="KW-0472">Membrane</keyword>
<feature type="transmembrane region" description="Helical" evidence="7">
    <location>
        <begin position="189"/>
        <end position="212"/>
    </location>
</feature>
<reference evidence="8 9" key="1">
    <citation type="submission" date="2023-07" db="EMBL/GenBank/DDBJ databases">
        <title>Sorghum-associated microbial communities from plants grown in Nebraska, USA.</title>
        <authorList>
            <person name="Schachtman D."/>
        </authorList>
    </citation>
    <scope>NUCLEOTIDE SEQUENCE [LARGE SCALE GENOMIC DNA]</scope>
    <source>
        <strain evidence="8 9">4138</strain>
    </source>
</reference>
<protein>
    <submittedName>
        <fullName evidence="8">Hemolysin III</fullName>
    </submittedName>
</protein>
<dbReference type="NCBIfam" id="TIGR01065">
    <property type="entry name" value="hlyIII"/>
    <property type="match status" value="1"/>
</dbReference>
<dbReference type="InterPro" id="IPR004254">
    <property type="entry name" value="AdipoR/HlyIII-related"/>
</dbReference>
<keyword evidence="3" id="KW-1003">Cell membrane</keyword>
<dbReference type="PANTHER" id="PTHR20855:SF3">
    <property type="entry name" value="LD03007P"/>
    <property type="match status" value="1"/>
</dbReference>
<comment type="caution">
    <text evidence="8">The sequence shown here is derived from an EMBL/GenBank/DDBJ whole genome shotgun (WGS) entry which is preliminary data.</text>
</comment>
<sequence>MKAATSYSASEELSHAISHGLGVLASIIGLYLMLQQSADTDFWRQLSSWVFGLSLILLYGSSTLYHAIDNLQHKLWLRKLDHSAIFILIAGTYTPFTLVSLRDNWGWWLFALVWSIALAGVLLKLFTGAKYQKLSLAMYLMMGWIVIVAINPMLTHVPAAGMWWLLAGGLFYSGGVLFYVQKTLFMHHLIWHLFVLAGSLCHFLAVYCYVLPLSAAA</sequence>
<dbReference type="Proteomes" id="UP001257909">
    <property type="component" value="Unassembled WGS sequence"/>
</dbReference>
<evidence type="ECO:0000256" key="6">
    <source>
        <dbReference type="ARBA" id="ARBA00023136"/>
    </source>
</evidence>
<keyword evidence="9" id="KW-1185">Reference proteome</keyword>
<evidence type="ECO:0000313" key="9">
    <source>
        <dbReference type="Proteomes" id="UP001257909"/>
    </source>
</evidence>
<accession>A0ABU1VV04</accession>